<evidence type="ECO:0000256" key="1">
    <source>
        <dbReference type="ARBA" id="ARBA00004173"/>
    </source>
</evidence>
<comment type="caution">
    <text evidence="9">The sequence shown here is derived from an EMBL/GenBank/DDBJ whole genome shotgun (WGS) entry which is preliminary data.</text>
</comment>
<keyword evidence="4 9" id="KW-0689">Ribosomal protein</keyword>
<evidence type="ECO:0000313" key="9">
    <source>
        <dbReference type="EMBL" id="KAK9730587.1"/>
    </source>
</evidence>
<gene>
    <name evidence="9" type="ORF">QE152_g14393</name>
</gene>
<evidence type="ECO:0000256" key="6">
    <source>
        <dbReference type="ARBA" id="ARBA00023274"/>
    </source>
</evidence>
<comment type="similarity">
    <text evidence="2">Belongs to the mitochondrion-specific ribosomal protein mL53 family.</text>
</comment>
<dbReference type="AlphaFoldDB" id="A0AAW1L9H7"/>
<keyword evidence="3" id="KW-0809">Transit peptide</keyword>
<comment type="subcellular location">
    <subcellularLocation>
        <location evidence="1">Mitochondrion</location>
    </subcellularLocation>
</comment>
<name>A0AAW1L9H7_POPJA</name>
<dbReference type="PANTHER" id="PTHR33618">
    <property type="entry name" value="39S RIBOSOMAL PROTEIN L53, MITOCHONDRIAL"/>
    <property type="match status" value="1"/>
</dbReference>
<evidence type="ECO:0000256" key="7">
    <source>
        <dbReference type="ARBA" id="ARBA00035180"/>
    </source>
</evidence>
<protein>
    <recommendedName>
        <fullName evidence="7">Large ribosomal subunit protein mL53</fullName>
    </recommendedName>
    <alternativeName>
        <fullName evidence="8">39S ribosomal protein L53, mitochondrial</fullName>
    </alternativeName>
</protein>
<evidence type="ECO:0000313" key="10">
    <source>
        <dbReference type="Proteomes" id="UP001458880"/>
    </source>
</evidence>
<dbReference type="Pfam" id="PF10780">
    <property type="entry name" value="MRP_L53"/>
    <property type="match status" value="1"/>
</dbReference>
<proteinExistence type="inferred from homology"/>
<evidence type="ECO:0000256" key="3">
    <source>
        <dbReference type="ARBA" id="ARBA00022946"/>
    </source>
</evidence>
<dbReference type="GO" id="GO:0005762">
    <property type="term" value="C:mitochondrial large ribosomal subunit"/>
    <property type="evidence" value="ECO:0007669"/>
    <property type="project" value="TreeGrafter"/>
</dbReference>
<keyword evidence="10" id="KW-1185">Reference proteome</keyword>
<dbReference type="InterPro" id="IPR019716">
    <property type="entry name" value="Ribosomal_mL53"/>
</dbReference>
<evidence type="ECO:0000256" key="8">
    <source>
        <dbReference type="ARBA" id="ARBA00042721"/>
    </source>
</evidence>
<dbReference type="InterPro" id="IPR052473">
    <property type="entry name" value="mtLSU_mL53"/>
</dbReference>
<dbReference type="PANTHER" id="PTHR33618:SF1">
    <property type="entry name" value="LARGE RIBOSOMAL SUBUNIT PROTEIN ML53"/>
    <property type="match status" value="1"/>
</dbReference>
<organism evidence="9 10">
    <name type="scientific">Popillia japonica</name>
    <name type="common">Japanese beetle</name>
    <dbReference type="NCBI Taxonomy" id="7064"/>
    <lineage>
        <taxon>Eukaryota</taxon>
        <taxon>Metazoa</taxon>
        <taxon>Ecdysozoa</taxon>
        <taxon>Arthropoda</taxon>
        <taxon>Hexapoda</taxon>
        <taxon>Insecta</taxon>
        <taxon>Pterygota</taxon>
        <taxon>Neoptera</taxon>
        <taxon>Endopterygota</taxon>
        <taxon>Coleoptera</taxon>
        <taxon>Polyphaga</taxon>
        <taxon>Scarabaeiformia</taxon>
        <taxon>Scarabaeidae</taxon>
        <taxon>Rutelinae</taxon>
        <taxon>Popillia</taxon>
    </lineage>
</organism>
<dbReference type="EMBL" id="JASPKY010000145">
    <property type="protein sequence ID" value="KAK9730587.1"/>
    <property type="molecule type" value="Genomic_DNA"/>
</dbReference>
<keyword evidence="6" id="KW-0687">Ribonucleoprotein</keyword>
<dbReference type="Gene3D" id="3.40.30.10">
    <property type="entry name" value="Glutaredoxin"/>
    <property type="match status" value="1"/>
</dbReference>
<evidence type="ECO:0000256" key="5">
    <source>
        <dbReference type="ARBA" id="ARBA00023128"/>
    </source>
</evidence>
<dbReference type="Proteomes" id="UP001458880">
    <property type="component" value="Unassembled WGS sequence"/>
</dbReference>
<keyword evidence="5" id="KW-0496">Mitochondrion</keyword>
<sequence>MSIYFSGTFTRSAGIISAITKELKFVNLKPVKKIEVQFDPFHQNAITVRDFLHFITSAKVTNTNLNCKIKTNIVCDRSEPQIKIDLIDSGSVKFLANNLTVLEIFQQFNKHISSQVKIEEPISTVIPIKTKLQKKLKK</sequence>
<evidence type="ECO:0000256" key="2">
    <source>
        <dbReference type="ARBA" id="ARBA00005557"/>
    </source>
</evidence>
<reference evidence="9 10" key="1">
    <citation type="journal article" date="2024" name="BMC Genomics">
        <title>De novo assembly and annotation of Popillia japonica's genome with initial clues to its potential as an invasive pest.</title>
        <authorList>
            <person name="Cucini C."/>
            <person name="Boschi S."/>
            <person name="Funari R."/>
            <person name="Cardaioli E."/>
            <person name="Iannotti N."/>
            <person name="Marturano G."/>
            <person name="Paoli F."/>
            <person name="Bruttini M."/>
            <person name="Carapelli A."/>
            <person name="Frati F."/>
            <person name="Nardi F."/>
        </authorList>
    </citation>
    <scope>NUCLEOTIDE SEQUENCE [LARGE SCALE GENOMIC DNA]</scope>
    <source>
        <strain evidence="9">DMR45628</strain>
    </source>
</reference>
<evidence type="ECO:0000256" key="4">
    <source>
        <dbReference type="ARBA" id="ARBA00022980"/>
    </source>
</evidence>
<accession>A0AAW1L9H7</accession>